<keyword evidence="6 8" id="KW-0472">Membrane</keyword>
<dbReference type="InterPro" id="IPR015720">
    <property type="entry name" value="Emp24-like"/>
</dbReference>
<dbReference type="GO" id="GO:0016020">
    <property type="term" value="C:membrane"/>
    <property type="evidence" value="ECO:0007669"/>
    <property type="project" value="UniProtKB-SubCell"/>
</dbReference>
<feature type="transmembrane region" description="Helical" evidence="8">
    <location>
        <begin position="191"/>
        <end position="214"/>
    </location>
</feature>
<dbReference type="Pfam" id="PF01105">
    <property type="entry name" value="EMP24_GP25L"/>
    <property type="match status" value="1"/>
</dbReference>
<feature type="domain" description="GOLD" evidence="9">
    <location>
        <begin position="55"/>
        <end position="140"/>
    </location>
</feature>
<gene>
    <name evidence="10" type="ORF">Tco025E_00785</name>
</gene>
<evidence type="ECO:0000259" key="9">
    <source>
        <dbReference type="PROSITE" id="PS50866"/>
    </source>
</evidence>
<evidence type="ECO:0000256" key="7">
    <source>
        <dbReference type="RuleBase" id="RU003827"/>
    </source>
</evidence>
<sequence length="227" mass="26187">MTAVREKRVLRFPHSSLLFSQLVVLVALLPFLDTARAVRVRSTTQDLTLEVNREEVCMYSVGLDSNEGAMLHYRVLRGGDDFDLRIRNPRNRTVYVSYAGEHDLEDRVYFTKHMRGEYSYCVDNRPYSGGTKAVKMSIGLTSLKRWKDRIDPLTRSMLRTDSFMLGLHEDQILFRLRERSLRDNIEESKKLLIATGVAESVVIVLLSFLHVILIKHLFAKRGTRVIA</sequence>
<protein>
    <submittedName>
        <fullName evidence="10">COP-coated vesicle membrane protein p24</fullName>
    </submittedName>
</protein>
<evidence type="ECO:0000256" key="8">
    <source>
        <dbReference type="SAM" id="Phobius"/>
    </source>
</evidence>
<evidence type="ECO:0000256" key="4">
    <source>
        <dbReference type="ARBA" id="ARBA00022729"/>
    </source>
</evidence>
<evidence type="ECO:0000256" key="5">
    <source>
        <dbReference type="ARBA" id="ARBA00022989"/>
    </source>
</evidence>
<evidence type="ECO:0000256" key="1">
    <source>
        <dbReference type="ARBA" id="ARBA00004479"/>
    </source>
</evidence>
<evidence type="ECO:0000313" key="10">
    <source>
        <dbReference type="EMBL" id="RNF26980.1"/>
    </source>
</evidence>
<dbReference type="InterPro" id="IPR009038">
    <property type="entry name" value="GOLD_dom"/>
</dbReference>
<keyword evidence="4" id="KW-0732">Signal</keyword>
<evidence type="ECO:0000256" key="3">
    <source>
        <dbReference type="ARBA" id="ARBA00022692"/>
    </source>
</evidence>
<dbReference type="PROSITE" id="PS50866">
    <property type="entry name" value="GOLD"/>
    <property type="match status" value="1"/>
</dbReference>
<evidence type="ECO:0000256" key="6">
    <source>
        <dbReference type="ARBA" id="ARBA00023136"/>
    </source>
</evidence>
<dbReference type="SMART" id="SM01190">
    <property type="entry name" value="EMP24_GP25L"/>
    <property type="match status" value="1"/>
</dbReference>
<dbReference type="RefSeq" id="XP_029232186.1">
    <property type="nucleotide sequence ID" value="XM_029367725.1"/>
</dbReference>
<evidence type="ECO:0000313" key="11">
    <source>
        <dbReference type="Proteomes" id="UP000284403"/>
    </source>
</evidence>
<dbReference type="OrthoDB" id="275537at2759"/>
<dbReference type="PANTHER" id="PTHR22811">
    <property type="entry name" value="TRANSMEMBRANE EMP24 DOMAIN-CONTAINING PROTEIN"/>
    <property type="match status" value="1"/>
</dbReference>
<keyword evidence="11" id="KW-1185">Reference proteome</keyword>
<dbReference type="Proteomes" id="UP000284403">
    <property type="component" value="Unassembled WGS sequence"/>
</dbReference>
<dbReference type="GeneID" id="40314396"/>
<evidence type="ECO:0000256" key="2">
    <source>
        <dbReference type="ARBA" id="ARBA00007104"/>
    </source>
</evidence>
<name>A0A422QAH9_9TRYP</name>
<comment type="similarity">
    <text evidence="2 7">Belongs to the EMP24/GP25L family.</text>
</comment>
<proteinExistence type="inferred from homology"/>
<comment type="subcellular location">
    <subcellularLocation>
        <location evidence="1 7">Membrane</location>
        <topology evidence="1 7">Single-pass type I membrane protein</topology>
    </subcellularLocation>
</comment>
<organism evidence="10 11">
    <name type="scientific">Trypanosoma conorhini</name>
    <dbReference type="NCBI Taxonomy" id="83891"/>
    <lineage>
        <taxon>Eukaryota</taxon>
        <taxon>Discoba</taxon>
        <taxon>Euglenozoa</taxon>
        <taxon>Kinetoplastea</taxon>
        <taxon>Metakinetoplastina</taxon>
        <taxon>Trypanosomatida</taxon>
        <taxon>Trypanosomatidae</taxon>
        <taxon>Trypanosoma</taxon>
    </lineage>
</organism>
<keyword evidence="5 8" id="KW-1133">Transmembrane helix</keyword>
<accession>A0A422QAH9</accession>
<dbReference type="AlphaFoldDB" id="A0A422QAH9"/>
<reference evidence="10 11" key="1">
    <citation type="journal article" date="2018" name="BMC Genomics">
        <title>Genomic comparison of Trypanosoma conorhini and Trypanosoma rangeli to Trypanosoma cruzi strains of high and low virulence.</title>
        <authorList>
            <person name="Bradwell K.R."/>
            <person name="Koparde V.N."/>
            <person name="Matveyev A.V."/>
            <person name="Serrano M.G."/>
            <person name="Alves J.M."/>
            <person name="Parikh H."/>
            <person name="Huang B."/>
            <person name="Lee V."/>
            <person name="Espinosa-Alvarez O."/>
            <person name="Ortiz P.A."/>
            <person name="Costa-Martins A.G."/>
            <person name="Teixeira M.M."/>
            <person name="Buck G.A."/>
        </authorList>
    </citation>
    <scope>NUCLEOTIDE SEQUENCE [LARGE SCALE GENOMIC DNA]</scope>
    <source>
        <strain evidence="10 11">025E</strain>
    </source>
</reference>
<dbReference type="EMBL" id="MKKU01000021">
    <property type="protein sequence ID" value="RNF26980.1"/>
    <property type="molecule type" value="Genomic_DNA"/>
</dbReference>
<keyword evidence="3 7" id="KW-0812">Transmembrane</keyword>
<comment type="caution">
    <text evidence="10">The sequence shown here is derived from an EMBL/GenBank/DDBJ whole genome shotgun (WGS) entry which is preliminary data.</text>
</comment>